<dbReference type="InterPro" id="IPR041591">
    <property type="entry name" value="OCRE"/>
</dbReference>
<feature type="region of interest" description="Disordered" evidence="3">
    <location>
        <begin position="538"/>
        <end position="570"/>
    </location>
</feature>
<dbReference type="GO" id="GO:0003723">
    <property type="term" value="F:RNA binding"/>
    <property type="evidence" value="ECO:0007669"/>
    <property type="project" value="TreeGrafter"/>
</dbReference>
<evidence type="ECO:0000313" key="6">
    <source>
        <dbReference type="Proteomes" id="UP000278807"/>
    </source>
</evidence>
<reference evidence="7" key="1">
    <citation type="submission" date="2017-02" db="UniProtKB">
        <authorList>
            <consortium name="WormBaseParasite"/>
        </authorList>
    </citation>
    <scope>IDENTIFICATION</scope>
</reference>
<feature type="compositionally biased region" description="Polar residues" evidence="3">
    <location>
        <begin position="538"/>
        <end position="557"/>
    </location>
</feature>
<dbReference type="EMBL" id="UZAE01002140">
    <property type="protein sequence ID" value="VDN99446.1"/>
    <property type="molecule type" value="Genomic_DNA"/>
</dbReference>
<dbReference type="PANTHER" id="PTHR13948:SF3">
    <property type="entry name" value="FI21118P1"/>
    <property type="match status" value="1"/>
</dbReference>
<evidence type="ECO:0000256" key="1">
    <source>
        <dbReference type="ARBA" id="ARBA00004123"/>
    </source>
</evidence>
<dbReference type="STRING" id="102285.A0A0R3T951"/>
<evidence type="ECO:0000313" key="7">
    <source>
        <dbReference type="WBParaSite" id="HNAJ_0000359001-mRNA-1"/>
    </source>
</evidence>
<keyword evidence="6" id="KW-1185">Reference proteome</keyword>
<dbReference type="Proteomes" id="UP000278807">
    <property type="component" value="Unassembled WGS sequence"/>
</dbReference>
<dbReference type="GO" id="GO:0000398">
    <property type="term" value="P:mRNA splicing, via spliceosome"/>
    <property type="evidence" value="ECO:0007669"/>
    <property type="project" value="TreeGrafter"/>
</dbReference>
<evidence type="ECO:0000259" key="4">
    <source>
        <dbReference type="Pfam" id="PF17780"/>
    </source>
</evidence>
<keyword evidence="2" id="KW-0539">Nucleus</keyword>
<evidence type="ECO:0000313" key="5">
    <source>
        <dbReference type="EMBL" id="VDN99446.1"/>
    </source>
</evidence>
<proteinExistence type="predicted"/>
<comment type="subcellular location">
    <subcellularLocation>
        <location evidence="1">Nucleus</location>
    </subcellularLocation>
</comment>
<dbReference type="WBParaSite" id="HNAJ_0000359001-mRNA-1">
    <property type="protein sequence ID" value="HNAJ_0000359001-mRNA-1"/>
    <property type="gene ID" value="HNAJ_0000359001"/>
</dbReference>
<feature type="domain" description="OCRE" evidence="4">
    <location>
        <begin position="402"/>
        <end position="451"/>
    </location>
</feature>
<accession>A0A0R3T951</accession>
<organism evidence="7">
    <name type="scientific">Rodentolepis nana</name>
    <name type="common">Dwarf tapeworm</name>
    <name type="synonym">Hymenolepis nana</name>
    <dbReference type="NCBI Taxonomy" id="102285"/>
    <lineage>
        <taxon>Eukaryota</taxon>
        <taxon>Metazoa</taxon>
        <taxon>Spiralia</taxon>
        <taxon>Lophotrochozoa</taxon>
        <taxon>Platyhelminthes</taxon>
        <taxon>Cestoda</taxon>
        <taxon>Eucestoda</taxon>
        <taxon>Cyclophyllidea</taxon>
        <taxon>Hymenolepididae</taxon>
        <taxon>Rodentolepis</taxon>
    </lineage>
</organism>
<dbReference type="OrthoDB" id="29221at2759"/>
<feature type="region of interest" description="Disordered" evidence="3">
    <location>
        <begin position="311"/>
        <end position="338"/>
    </location>
</feature>
<protein>
    <submittedName>
        <fullName evidence="7">OCRE domain-containing protein</fullName>
    </submittedName>
</protein>
<dbReference type="GO" id="GO:0005634">
    <property type="term" value="C:nucleus"/>
    <property type="evidence" value="ECO:0007669"/>
    <property type="project" value="UniProtKB-SubCell"/>
</dbReference>
<gene>
    <name evidence="5" type="ORF">HNAJ_LOCUS3587</name>
</gene>
<feature type="compositionally biased region" description="Basic and acidic residues" evidence="3">
    <location>
        <begin position="318"/>
        <end position="327"/>
    </location>
</feature>
<dbReference type="Pfam" id="PF17780">
    <property type="entry name" value="OCRE"/>
    <property type="match status" value="1"/>
</dbReference>
<evidence type="ECO:0000256" key="2">
    <source>
        <dbReference type="ARBA" id="ARBA00023242"/>
    </source>
</evidence>
<sequence>MSYKRRRPPPREANEEEKSIIICVNHCARELDDILQGARRKAQGNTKLFADKTASSLFRGMKTYQNMYSKLKLKSRNALNRLLQRSHDLEDMVDARDCIEETEDCWRQFLSNLDSDVHRSSCDSSDSIKKIGDFIDLSKPKLVDCSNFSEITLEQVLSKFTSSLLVFLPSYLPDTAARCRHSEISKVIADFYQLNAGFAIITWGPEPVVKPWSSRLLKHVKWPVLWDRDNFFTKFLSFKRGCARLWAPEMLDFCAYQNYAHNRTSEPLPLDIDWSEWNYVGGEVVIASPAVTRMFYHRDMDARLKAVAKAASARGRKEKRESEHEKDSGDEDFDLPPLPLQPDTASARICYIHRADNIADMALPGSIYQSALTCFAVLHKKTETEVVEDIRTNRRLATPPENARLQYETATGLYYDPETELHYDARSGYFYDAVRKTYYYWSAEEHRYIPANELVKAQQEQAHKAAIAAAQEAAKRAVREQEAARAAAARVSAQLAALGADKDEYASYALSTCLLDNDDITSVHASYSSNIQQSLQQLGGTPTSSYSYATSQPSNASDLYPSGCPPPPGT</sequence>
<reference evidence="5 6" key="2">
    <citation type="submission" date="2018-11" db="EMBL/GenBank/DDBJ databases">
        <authorList>
            <consortium name="Pathogen Informatics"/>
        </authorList>
    </citation>
    <scope>NUCLEOTIDE SEQUENCE [LARGE SCALE GENOMIC DNA]</scope>
</reference>
<dbReference type="AlphaFoldDB" id="A0A0R3T951"/>
<evidence type="ECO:0000256" key="3">
    <source>
        <dbReference type="SAM" id="MobiDB-lite"/>
    </source>
</evidence>
<name>A0A0R3T951_RODNA</name>
<dbReference type="PANTHER" id="PTHR13948">
    <property type="entry name" value="RNA-BINDING PROTEIN"/>
    <property type="match status" value="1"/>
</dbReference>